<evidence type="ECO:0000256" key="1">
    <source>
        <dbReference type="SAM" id="Phobius"/>
    </source>
</evidence>
<evidence type="ECO:0000313" key="2">
    <source>
        <dbReference type="EMBL" id="QTC90512.1"/>
    </source>
</evidence>
<dbReference type="Proteomes" id="UP000663918">
    <property type="component" value="Chromosome"/>
</dbReference>
<dbReference type="InterPro" id="IPR006747">
    <property type="entry name" value="DUF599"/>
</dbReference>
<keyword evidence="1" id="KW-1133">Transmembrane helix</keyword>
<evidence type="ECO:0000313" key="3">
    <source>
        <dbReference type="Proteomes" id="UP000663918"/>
    </source>
</evidence>
<keyword evidence="1" id="KW-0472">Membrane</keyword>
<protein>
    <submittedName>
        <fullName evidence="2">DUF599 domain-containing protein</fullName>
    </submittedName>
</protein>
<feature type="transmembrane region" description="Helical" evidence="1">
    <location>
        <begin position="6"/>
        <end position="27"/>
    </location>
</feature>
<proteinExistence type="predicted"/>
<dbReference type="Pfam" id="PF04654">
    <property type="entry name" value="DUF599"/>
    <property type="match status" value="1"/>
</dbReference>
<name>A0A975C0C2_9CAUL</name>
<gene>
    <name evidence="2" type="ORF">IFJ75_14700</name>
</gene>
<dbReference type="AlphaFoldDB" id="A0A975C0C2"/>
<keyword evidence="3" id="KW-1185">Reference proteome</keyword>
<dbReference type="EMBL" id="CP062222">
    <property type="protein sequence ID" value="QTC90512.1"/>
    <property type="molecule type" value="Genomic_DNA"/>
</dbReference>
<dbReference type="KEGG" id="bgoe:IFJ75_14700"/>
<reference evidence="2" key="1">
    <citation type="submission" date="2020-09" db="EMBL/GenBank/DDBJ databases">
        <title>Brevundimonas sp. LVF2 isolated from a puddle in Goettingen, Germany.</title>
        <authorList>
            <person name="Friedrich I."/>
            <person name="Klassen A."/>
            <person name="Hannes N."/>
            <person name="Schneider D."/>
            <person name="Hertel R."/>
            <person name="Daniel R."/>
        </authorList>
    </citation>
    <scope>NUCLEOTIDE SEQUENCE</scope>
    <source>
        <strain evidence="2">LVF2</strain>
    </source>
</reference>
<organism evidence="2 3">
    <name type="scientific">Brevundimonas goettingensis</name>
    <dbReference type="NCBI Taxonomy" id="2774190"/>
    <lineage>
        <taxon>Bacteria</taxon>
        <taxon>Pseudomonadati</taxon>
        <taxon>Pseudomonadota</taxon>
        <taxon>Alphaproteobacteria</taxon>
        <taxon>Caulobacterales</taxon>
        <taxon>Caulobacteraceae</taxon>
        <taxon>Brevundimonas</taxon>
    </lineage>
</organism>
<feature type="transmembrane region" description="Helical" evidence="1">
    <location>
        <begin position="178"/>
        <end position="207"/>
    </location>
</feature>
<dbReference type="RefSeq" id="WP_207868959.1">
    <property type="nucleotide sequence ID" value="NZ_CP062222.1"/>
</dbReference>
<keyword evidence="1" id="KW-0812">Transmembrane</keyword>
<sequence>MTTTDWAALALFIVCWLGYDPLLKLLARRSGALNEDMLTIRRAWMTAMTHRDLRLLDSQLLGHSINSGSFFASSNLLLIAAVGGVLFGGENALRAFASVGAEAVPVRLLEAKLALILACLARGLLDFIWSLRQMNYALALIGAAPEIHQPGDKVAFGEATARVLNPALASFSQGVRGYYFALAAGAWLFGPVWLAAAVVSAFSLLAWRQAASPAARAIREARRMLEAEEARAGGFPGALSSIPGENDPR</sequence>
<accession>A0A975C0C2</accession>